<comment type="caution">
    <text evidence="1">The sequence shown here is derived from an EMBL/GenBank/DDBJ whole genome shotgun (WGS) entry which is preliminary data.</text>
</comment>
<dbReference type="EMBL" id="VOOR01000016">
    <property type="protein sequence ID" value="TXB63353.1"/>
    <property type="molecule type" value="Genomic_DNA"/>
</dbReference>
<name>A0A5C6RMD5_9BACT</name>
<dbReference type="RefSeq" id="WP_170254566.1">
    <property type="nucleotide sequence ID" value="NZ_VOOR01000016.1"/>
</dbReference>
<sequence>MLQARDEQPNRRFSNVKQVLGIPGLGKDTLQDLLAGLVPPADFAFHQAMYNGVILDNWELEYFVTPFEDAAAFEAVTASAHALANWVAGQVEQISVEKYSNSKAAELAGALLSKCYVEHFPDPHYGAYALAFWFYQFDADNWFTFERVRAETERYLNYYPVWEGRLELYLFKGFDNVGVLVSATAQDDLPVVVNRGEQSITIWTCQLND</sequence>
<reference evidence="1 2" key="1">
    <citation type="submission" date="2019-08" db="EMBL/GenBank/DDBJ databases">
        <title>Genome of Phaeodactylibacter luteus.</title>
        <authorList>
            <person name="Bowman J.P."/>
        </authorList>
    </citation>
    <scope>NUCLEOTIDE SEQUENCE [LARGE SCALE GENOMIC DNA]</scope>
    <source>
        <strain evidence="1 2">KCTC 42180</strain>
    </source>
</reference>
<keyword evidence="2" id="KW-1185">Reference proteome</keyword>
<organism evidence="1 2">
    <name type="scientific">Phaeodactylibacter luteus</name>
    <dbReference type="NCBI Taxonomy" id="1564516"/>
    <lineage>
        <taxon>Bacteria</taxon>
        <taxon>Pseudomonadati</taxon>
        <taxon>Bacteroidota</taxon>
        <taxon>Saprospiria</taxon>
        <taxon>Saprospirales</taxon>
        <taxon>Haliscomenobacteraceae</taxon>
        <taxon>Phaeodactylibacter</taxon>
    </lineage>
</organism>
<gene>
    <name evidence="1" type="ORF">FRY97_09270</name>
</gene>
<evidence type="ECO:0000313" key="1">
    <source>
        <dbReference type="EMBL" id="TXB63353.1"/>
    </source>
</evidence>
<evidence type="ECO:0000313" key="2">
    <source>
        <dbReference type="Proteomes" id="UP000321580"/>
    </source>
</evidence>
<dbReference type="Proteomes" id="UP000321580">
    <property type="component" value="Unassembled WGS sequence"/>
</dbReference>
<proteinExistence type="predicted"/>
<accession>A0A5C6RMD5</accession>
<dbReference type="AlphaFoldDB" id="A0A5C6RMD5"/>
<protein>
    <submittedName>
        <fullName evidence="1">Uncharacterized protein</fullName>
    </submittedName>
</protein>